<sequence length="188" mass="20830">MRGSGYRRRVQPQWESPVEKAIREAQERGEFDNLPGAGKPLRGIGTPAGDDPDWWIKGLVQREQLDLTGAMPPAIALRKEKATFPESLADLTSEESVRAVLEDFNRRVKLDRLRPAVGAASPLIAPTVDVDDMVRQWRDLREQRATERAAERRAAEEAAAGAVSPAAGTSRAGRRGRVSWIRRLLGRS</sequence>
<feature type="region of interest" description="Disordered" evidence="1">
    <location>
        <begin position="149"/>
        <end position="175"/>
    </location>
</feature>
<name>A0A849HHD4_9MICO</name>
<dbReference type="EMBL" id="JABEPQ010000002">
    <property type="protein sequence ID" value="NNM46642.1"/>
    <property type="molecule type" value="Genomic_DNA"/>
</dbReference>
<evidence type="ECO:0000259" key="2">
    <source>
        <dbReference type="Pfam" id="PF09350"/>
    </source>
</evidence>
<evidence type="ECO:0000256" key="1">
    <source>
        <dbReference type="SAM" id="MobiDB-lite"/>
    </source>
</evidence>
<dbReference type="AlphaFoldDB" id="A0A849HHD4"/>
<gene>
    <name evidence="3" type="ORF">HJG52_11565</name>
</gene>
<keyword evidence="4" id="KW-1185">Reference proteome</keyword>
<feature type="compositionally biased region" description="Low complexity" evidence="1">
    <location>
        <begin position="157"/>
        <end position="171"/>
    </location>
</feature>
<dbReference type="Pfam" id="PF09350">
    <property type="entry name" value="DJC28_CD"/>
    <property type="match status" value="1"/>
</dbReference>
<feature type="region of interest" description="Disordered" evidence="1">
    <location>
        <begin position="28"/>
        <end position="49"/>
    </location>
</feature>
<dbReference type="InterPro" id="IPR018961">
    <property type="entry name" value="DnaJ_homolog_subfam-C_membr-28"/>
</dbReference>
<accession>A0A849HHD4</accession>
<evidence type="ECO:0000313" key="4">
    <source>
        <dbReference type="Proteomes" id="UP000588586"/>
    </source>
</evidence>
<evidence type="ECO:0000313" key="3">
    <source>
        <dbReference type="EMBL" id="NNM46642.1"/>
    </source>
</evidence>
<protein>
    <submittedName>
        <fullName evidence="3">DUF1992 domain-containing protein</fullName>
    </submittedName>
</protein>
<reference evidence="3 4" key="1">
    <citation type="submission" date="2020-04" db="EMBL/GenBank/DDBJ databases">
        <title>Knoellia sp. isolate from air conditioner.</title>
        <authorList>
            <person name="Chea S."/>
            <person name="Kim D.-U."/>
        </authorList>
    </citation>
    <scope>NUCLEOTIDE SEQUENCE [LARGE SCALE GENOMIC DNA]</scope>
    <source>
        <strain evidence="3 4">DB2414S</strain>
    </source>
</reference>
<organism evidence="3 4">
    <name type="scientific">Knoellia koreensis</name>
    <dbReference type="NCBI Taxonomy" id="2730921"/>
    <lineage>
        <taxon>Bacteria</taxon>
        <taxon>Bacillati</taxon>
        <taxon>Actinomycetota</taxon>
        <taxon>Actinomycetes</taxon>
        <taxon>Micrococcales</taxon>
        <taxon>Intrasporangiaceae</taxon>
        <taxon>Knoellia</taxon>
    </lineage>
</organism>
<proteinExistence type="predicted"/>
<comment type="caution">
    <text evidence="3">The sequence shown here is derived from an EMBL/GenBank/DDBJ whole genome shotgun (WGS) entry which is preliminary data.</text>
</comment>
<dbReference type="Proteomes" id="UP000588586">
    <property type="component" value="Unassembled WGS sequence"/>
</dbReference>
<feature type="domain" description="DnaJ homologue subfamily C member 28 conserved" evidence="2">
    <location>
        <begin position="18"/>
        <end position="88"/>
    </location>
</feature>